<dbReference type="EMBL" id="KZ559514">
    <property type="protein sequence ID" value="PLN84049.1"/>
    <property type="molecule type" value="Genomic_DNA"/>
</dbReference>
<organism evidence="1 2">
    <name type="scientific">Aspergillus taichungensis</name>
    <dbReference type="NCBI Taxonomy" id="482145"/>
    <lineage>
        <taxon>Eukaryota</taxon>
        <taxon>Fungi</taxon>
        <taxon>Dikarya</taxon>
        <taxon>Ascomycota</taxon>
        <taxon>Pezizomycotina</taxon>
        <taxon>Eurotiomycetes</taxon>
        <taxon>Eurotiomycetidae</taxon>
        <taxon>Eurotiales</taxon>
        <taxon>Aspergillaceae</taxon>
        <taxon>Aspergillus</taxon>
        <taxon>Aspergillus subgen. Circumdati</taxon>
    </lineage>
</organism>
<gene>
    <name evidence="1" type="ORF">BDW42DRAFT_163470</name>
</gene>
<dbReference type="Proteomes" id="UP000235023">
    <property type="component" value="Unassembled WGS sequence"/>
</dbReference>
<protein>
    <submittedName>
        <fullName evidence="1">Uncharacterized protein</fullName>
    </submittedName>
</protein>
<name>A0A2J5I2F2_9EURO</name>
<evidence type="ECO:0000313" key="2">
    <source>
        <dbReference type="Proteomes" id="UP000235023"/>
    </source>
</evidence>
<proteinExistence type="predicted"/>
<accession>A0A2J5I2F2</accession>
<reference evidence="2" key="1">
    <citation type="submission" date="2017-12" db="EMBL/GenBank/DDBJ databases">
        <authorList>
            <consortium name="DOE Joint Genome Institute"/>
            <person name="Mondo S.J."/>
            <person name="Kjaerbolling I."/>
            <person name="Vesth T.C."/>
            <person name="Frisvad J.C."/>
            <person name="Nybo J.L."/>
            <person name="Theobald S."/>
            <person name="Kuo A."/>
            <person name="Bowyer P."/>
            <person name="Matsuda Y."/>
            <person name="Lyhne E.K."/>
            <person name="Kogle M.E."/>
            <person name="Clum A."/>
            <person name="Lipzen A."/>
            <person name="Salamov A."/>
            <person name="Ngan C.Y."/>
            <person name="Daum C."/>
            <person name="Chiniquy J."/>
            <person name="Barry K."/>
            <person name="LaButti K."/>
            <person name="Haridas S."/>
            <person name="Simmons B.A."/>
            <person name="Magnuson J.K."/>
            <person name="Mortensen U.H."/>
            <person name="Larsen T.O."/>
            <person name="Grigoriev I.V."/>
            <person name="Baker S.E."/>
            <person name="Andersen M.R."/>
            <person name="Nordberg H.P."/>
            <person name="Cantor M.N."/>
            <person name="Hua S.X."/>
        </authorList>
    </citation>
    <scope>NUCLEOTIDE SEQUENCE [LARGE SCALE GENOMIC DNA]</scope>
    <source>
        <strain evidence="2">IBT 19404</strain>
    </source>
</reference>
<evidence type="ECO:0000313" key="1">
    <source>
        <dbReference type="EMBL" id="PLN84049.1"/>
    </source>
</evidence>
<keyword evidence="2" id="KW-1185">Reference proteome</keyword>
<dbReference type="AlphaFoldDB" id="A0A2J5I2F2"/>
<sequence length="89" mass="10063">MIQIRVPPTEQGCPAISISYGHSSTLTHRMAQSVGLVGESVRPKDEDHGSIDDSDQRIYKKTTSRSGDRQLLWIIDRKGSLDTRNYLEY</sequence>